<protein>
    <submittedName>
        <fullName evidence="1">Uncharacterized protein</fullName>
    </submittedName>
</protein>
<dbReference type="EMBL" id="AQGV01000012">
    <property type="protein sequence ID" value="MBE0368040.1"/>
    <property type="molecule type" value="Genomic_DNA"/>
</dbReference>
<evidence type="ECO:0000313" key="2">
    <source>
        <dbReference type="Proteomes" id="UP000615755"/>
    </source>
</evidence>
<keyword evidence="2" id="KW-1185">Reference proteome</keyword>
<gene>
    <name evidence="1" type="ORF">PAUR_a1553</name>
</gene>
<dbReference type="Proteomes" id="UP000615755">
    <property type="component" value="Unassembled WGS sequence"/>
</dbReference>
<dbReference type="RefSeq" id="WP_192507382.1">
    <property type="nucleotide sequence ID" value="NZ_AQGV01000012.1"/>
</dbReference>
<comment type="caution">
    <text evidence="1">The sequence shown here is derived from an EMBL/GenBank/DDBJ whole genome shotgun (WGS) entry which is preliminary data.</text>
</comment>
<name>A0ABR9EAM7_9GAMM</name>
<evidence type="ECO:0000313" key="1">
    <source>
        <dbReference type="EMBL" id="MBE0368040.1"/>
    </source>
</evidence>
<sequence length="53" mass="6081">MCINSELCRFFCAPTEKDALLVLQLSHSDYRIENGLAEFKYVEIKPSKNCAQL</sequence>
<proteinExistence type="predicted"/>
<reference evidence="1 2" key="1">
    <citation type="submission" date="2015-03" db="EMBL/GenBank/DDBJ databases">
        <title>Genome sequence of Pseudoalteromonas aurantia.</title>
        <authorList>
            <person name="Xie B.-B."/>
            <person name="Rong J.-C."/>
            <person name="Qin Q.-L."/>
            <person name="Zhang Y.-Z."/>
        </authorList>
    </citation>
    <scope>NUCLEOTIDE SEQUENCE [LARGE SCALE GENOMIC DNA]</scope>
    <source>
        <strain evidence="1 2">208</strain>
    </source>
</reference>
<organism evidence="1 2">
    <name type="scientific">Pseudoalteromonas aurantia 208</name>
    <dbReference type="NCBI Taxonomy" id="1314867"/>
    <lineage>
        <taxon>Bacteria</taxon>
        <taxon>Pseudomonadati</taxon>
        <taxon>Pseudomonadota</taxon>
        <taxon>Gammaproteobacteria</taxon>
        <taxon>Alteromonadales</taxon>
        <taxon>Pseudoalteromonadaceae</taxon>
        <taxon>Pseudoalteromonas</taxon>
    </lineage>
</organism>
<accession>A0ABR9EAM7</accession>